<keyword evidence="2" id="KW-1003">Cell membrane</keyword>
<evidence type="ECO:0000313" key="9">
    <source>
        <dbReference type="Ensembl" id="ENSMUNP00000007896.2"/>
    </source>
</evidence>
<evidence type="ECO:0000256" key="3">
    <source>
        <dbReference type="ARBA" id="ARBA00022692"/>
    </source>
</evidence>
<dbReference type="SUPFAM" id="SSF81321">
    <property type="entry name" value="Family A G protein-coupled receptor-like"/>
    <property type="match status" value="1"/>
</dbReference>
<evidence type="ECO:0000256" key="7">
    <source>
        <dbReference type="ARBA" id="ARBA00023170"/>
    </source>
</evidence>
<dbReference type="GO" id="GO:0042923">
    <property type="term" value="F:neuropeptide binding"/>
    <property type="evidence" value="ECO:0007669"/>
    <property type="project" value="TreeGrafter"/>
</dbReference>
<reference evidence="9" key="2">
    <citation type="submission" date="2025-08" db="UniProtKB">
        <authorList>
            <consortium name="Ensembl"/>
        </authorList>
    </citation>
    <scope>IDENTIFICATION</scope>
</reference>
<evidence type="ECO:0000256" key="1">
    <source>
        <dbReference type="ARBA" id="ARBA00004651"/>
    </source>
</evidence>
<keyword evidence="3" id="KW-0812">Transmembrane</keyword>
<proteinExistence type="predicted"/>
<dbReference type="Proteomes" id="UP000694405">
    <property type="component" value="Chromosome 1"/>
</dbReference>
<evidence type="ECO:0000256" key="6">
    <source>
        <dbReference type="ARBA" id="ARBA00023136"/>
    </source>
</evidence>
<dbReference type="Ensembl" id="ENSMUNT00000009124.2">
    <property type="protein sequence ID" value="ENSMUNP00000007896.2"/>
    <property type="gene ID" value="ENSMUNG00000006307.2"/>
</dbReference>
<dbReference type="PRINTS" id="PR00237">
    <property type="entry name" value="GPCRRHODOPSN"/>
</dbReference>
<dbReference type="GO" id="GO:0005886">
    <property type="term" value="C:plasma membrane"/>
    <property type="evidence" value="ECO:0007669"/>
    <property type="project" value="UniProtKB-SubCell"/>
</dbReference>
<dbReference type="AlphaFoldDB" id="A0A8C6J3X4"/>
<protein>
    <submittedName>
        <fullName evidence="9">Uncharacterized protein</fullName>
    </submittedName>
</protein>
<evidence type="ECO:0000256" key="8">
    <source>
        <dbReference type="ARBA" id="ARBA00023224"/>
    </source>
</evidence>
<reference evidence="9" key="1">
    <citation type="submission" date="2020-03" db="EMBL/GenBank/DDBJ databases">
        <title>Melopsittacus undulatus (budgerigar) genome, bMelUnd1, maternal haplotype with Z.</title>
        <authorList>
            <person name="Gedman G."/>
            <person name="Mountcastle J."/>
            <person name="Haase B."/>
            <person name="Formenti G."/>
            <person name="Wright T."/>
            <person name="Apodaca J."/>
            <person name="Pelan S."/>
            <person name="Chow W."/>
            <person name="Rhie A."/>
            <person name="Howe K."/>
            <person name="Fedrigo O."/>
            <person name="Jarvis E.D."/>
        </authorList>
    </citation>
    <scope>NUCLEOTIDE SEQUENCE [LARGE SCALE GENOMIC DNA]</scope>
</reference>
<organism evidence="9 10">
    <name type="scientific">Melopsittacus undulatus</name>
    <name type="common">Budgerigar</name>
    <name type="synonym">Psittacus undulatus</name>
    <dbReference type="NCBI Taxonomy" id="13146"/>
    <lineage>
        <taxon>Eukaryota</taxon>
        <taxon>Metazoa</taxon>
        <taxon>Chordata</taxon>
        <taxon>Craniata</taxon>
        <taxon>Vertebrata</taxon>
        <taxon>Euteleostomi</taxon>
        <taxon>Archelosauria</taxon>
        <taxon>Archosauria</taxon>
        <taxon>Dinosauria</taxon>
        <taxon>Saurischia</taxon>
        <taxon>Theropoda</taxon>
        <taxon>Coelurosauria</taxon>
        <taxon>Aves</taxon>
        <taxon>Neognathae</taxon>
        <taxon>Neoaves</taxon>
        <taxon>Telluraves</taxon>
        <taxon>Australaves</taxon>
        <taxon>Psittaciformes</taxon>
        <taxon>Psittaculidae</taxon>
        <taxon>Melopsittacus</taxon>
    </lineage>
</organism>
<reference evidence="9" key="3">
    <citation type="submission" date="2025-09" db="UniProtKB">
        <authorList>
            <consortium name="Ensembl"/>
        </authorList>
    </citation>
    <scope>IDENTIFICATION</scope>
</reference>
<dbReference type="PANTHER" id="PTHR24229:SF47">
    <property type="entry name" value="NEUROPEPTIDES B_W RECEPTOR TYPE 1"/>
    <property type="match status" value="1"/>
</dbReference>
<sequence>ASFLFPKLSVPTNSSCADCTETEDGGLNMSTPTPRPSFCLTVPVMYLVIYAVGLIGNTTVIYLILKAPKMKMLFALVLSMNIADCLLLQWPFREFMCNLIISIDQYKSSSIYFLTVMSIDCYLVVVDTTKSRKMSYFWPFVTVIILPFTVFAKMYQEQGWFEKDLLRRGEYSDFFLTNHKSNIGLFLTVSHALILCLLLRFVSISLKEDKGSKKNLTQKSRLILAAEVGKGPMKISLAFTCPNTA</sequence>
<dbReference type="Gene3D" id="1.20.1070.10">
    <property type="entry name" value="Rhodopsin 7-helix transmembrane proteins"/>
    <property type="match status" value="1"/>
</dbReference>
<name>A0A8C6J3X4_MELUD</name>
<keyword evidence="7" id="KW-0675">Receptor</keyword>
<accession>A0A8C6J3X4</accession>
<dbReference type="InterPro" id="IPR000276">
    <property type="entry name" value="GPCR_Rhodpsn"/>
</dbReference>
<keyword evidence="5" id="KW-0297">G-protein coupled receptor</keyword>
<evidence type="ECO:0000256" key="2">
    <source>
        <dbReference type="ARBA" id="ARBA00022475"/>
    </source>
</evidence>
<keyword evidence="8" id="KW-0807">Transducer</keyword>
<dbReference type="PANTHER" id="PTHR24229">
    <property type="entry name" value="NEUROPEPTIDES RECEPTOR"/>
    <property type="match status" value="1"/>
</dbReference>
<accession>A0A8V5FR62</accession>
<dbReference type="GO" id="GO:0043005">
    <property type="term" value="C:neuron projection"/>
    <property type="evidence" value="ECO:0007669"/>
    <property type="project" value="TreeGrafter"/>
</dbReference>
<evidence type="ECO:0000256" key="4">
    <source>
        <dbReference type="ARBA" id="ARBA00022989"/>
    </source>
</evidence>
<keyword evidence="10" id="KW-1185">Reference proteome</keyword>
<keyword evidence="4" id="KW-1133">Transmembrane helix</keyword>
<dbReference type="GO" id="GO:0007218">
    <property type="term" value="P:neuropeptide signaling pathway"/>
    <property type="evidence" value="ECO:0007669"/>
    <property type="project" value="TreeGrafter"/>
</dbReference>
<evidence type="ECO:0000313" key="10">
    <source>
        <dbReference type="Proteomes" id="UP000694405"/>
    </source>
</evidence>
<dbReference type="GO" id="GO:0004930">
    <property type="term" value="F:G protein-coupled receptor activity"/>
    <property type="evidence" value="ECO:0007669"/>
    <property type="project" value="UniProtKB-KW"/>
</dbReference>
<comment type="subcellular location">
    <subcellularLocation>
        <location evidence="1">Cell membrane</location>
        <topology evidence="1">Multi-pass membrane protein</topology>
    </subcellularLocation>
</comment>
<evidence type="ECO:0000256" key="5">
    <source>
        <dbReference type="ARBA" id="ARBA00023040"/>
    </source>
</evidence>
<keyword evidence="6" id="KW-0472">Membrane</keyword>